<evidence type="ECO:0000256" key="1">
    <source>
        <dbReference type="PROSITE-ProRule" id="PRU00042"/>
    </source>
</evidence>
<organism evidence="7">
    <name type="scientific">Odontella aurita</name>
    <dbReference type="NCBI Taxonomy" id="265563"/>
    <lineage>
        <taxon>Eukaryota</taxon>
        <taxon>Sar</taxon>
        <taxon>Stramenopiles</taxon>
        <taxon>Ochrophyta</taxon>
        <taxon>Bacillariophyta</taxon>
        <taxon>Mediophyceae</taxon>
        <taxon>Biddulphiophycidae</taxon>
        <taxon>Eupodiscales</taxon>
        <taxon>Odontellaceae</taxon>
        <taxon>Odontella</taxon>
    </lineage>
</organism>
<dbReference type="Gene3D" id="1.10.510.10">
    <property type="entry name" value="Transferase(Phosphotransferase) domain 1"/>
    <property type="match status" value="1"/>
</dbReference>
<feature type="transmembrane region" description="Helical" evidence="3">
    <location>
        <begin position="20"/>
        <end position="39"/>
    </location>
</feature>
<dbReference type="Gene3D" id="3.60.40.10">
    <property type="entry name" value="PPM-type phosphatase domain"/>
    <property type="match status" value="1"/>
</dbReference>
<dbReference type="EMBL" id="HBKQ01062351">
    <property type="protein sequence ID" value="CAE2289853.1"/>
    <property type="molecule type" value="Transcribed_RNA"/>
</dbReference>
<gene>
    <name evidence="7" type="ORF">OAUR00152_LOCUS42506</name>
</gene>
<feature type="domain" description="PPM-type phosphatase" evidence="6">
    <location>
        <begin position="922"/>
        <end position="1217"/>
    </location>
</feature>
<dbReference type="InterPro" id="IPR001932">
    <property type="entry name" value="PPM-type_phosphatase-like_dom"/>
</dbReference>
<reference evidence="7" key="1">
    <citation type="submission" date="2021-01" db="EMBL/GenBank/DDBJ databases">
        <authorList>
            <person name="Corre E."/>
            <person name="Pelletier E."/>
            <person name="Niang G."/>
            <person name="Scheremetjew M."/>
            <person name="Finn R."/>
            <person name="Kale V."/>
            <person name="Holt S."/>
            <person name="Cochrane G."/>
            <person name="Meng A."/>
            <person name="Brown T."/>
            <person name="Cohen L."/>
        </authorList>
    </citation>
    <scope>NUCLEOTIDE SEQUENCE</scope>
    <source>
        <strain evidence="7">Isolate 1302-5</strain>
    </source>
</reference>
<feature type="domain" description="C2H2-type" evidence="5">
    <location>
        <begin position="872"/>
        <end position="897"/>
    </location>
</feature>
<keyword evidence="1" id="KW-0862">Zinc</keyword>
<dbReference type="InterPro" id="IPR000719">
    <property type="entry name" value="Prot_kinase_dom"/>
</dbReference>
<evidence type="ECO:0000259" key="4">
    <source>
        <dbReference type="PROSITE" id="PS50011"/>
    </source>
</evidence>
<feature type="compositionally biased region" description="Basic and acidic residues" evidence="2">
    <location>
        <begin position="551"/>
        <end position="562"/>
    </location>
</feature>
<evidence type="ECO:0000313" key="7">
    <source>
        <dbReference type="EMBL" id="CAE2289853.1"/>
    </source>
</evidence>
<keyword evidence="1" id="KW-0479">Metal-binding</keyword>
<evidence type="ECO:0000256" key="3">
    <source>
        <dbReference type="SAM" id="Phobius"/>
    </source>
</evidence>
<dbReference type="GO" id="GO:0004672">
    <property type="term" value="F:protein kinase activity"/>
    <property type="evidence" value="ECO:0007669"/>
    <property type="project" value="InterPro"/>
</dbReference>
<dbReference type="InterPro" id="IPR013087">
    <property type="entry name" value="Znf_C2H2_type"/>
</dbReference>
<name>A0A7S4KBH8_9STRA</name>
<dbReference type="AlphaFoldDB" id="A0A7S4KBH8"/>
<dbReference type="Pfam" id="PF00481">
    <property type="entry name" value="PP2C"/>
    <property type="match status" value="1"/>
</dbReference>
<dbReference type="PROSITE" id="PS00028">
    <property type="entry name" value="ZINC_FINGER_C2H2_1"/>
    <property type="match status" value="1"/>
</dbReference>
<evidence type="ECO:0000259" key="5">
    <source>
        <dbReference type="PROSITE" id="PS50157"/>
    </source>
</evidence>
<feature type="region of interest" description="Disordered" evidence="2">
    <location>
        <begin position="535"/>
        <end position="575"/>
    </location>
</feature>
<protein>
    <recommendedName>
        <fullName evidence="8">C2H2-type domain-containing protein</fullName>
    </recommendedName>
</protein>
<dbReference type="PROSITE" id="PS00108">
    <property type="entry name" value="PROTEIN_KINASE_ST"/>
    <property type="match status" value="1"/>
</dbReference>
<feature type="domain" description="Protein kinase" evidence="4">
    <location>
        <begin position="373"/>
        <end position="833"/>
    </location>
</feature>
<keyword evidence="3" id="KW-1133">Transmembrane helix</keyword>
<dbReference type="SUPFAM" id="SSF81606">
    <property type="entry name" value="PP2C-like"/>
    <property type="match status" value="1"/>
</dbReference>
<evidence type="ECO:0000256" key="2">
    <source>
        <dbReference type="SAM" id="MobiDB-lite"/>
    </source>
</evidence>
<proteinExistence type="predicted"/>
<dbReference type="InterPro" id="IPR036457">
    <property type="entry name" value="PPM-type-like_dom_sf"/>
</dbReference>
<dbReference type="InterPro" id="IPR011009">
    <property type="entry name" value="Kinase-like_dom_sf"/>
</dbReference>
<dbReference type="GO" id="GO:0005524">
    <property type="term" value="F:ATP binding"/>
    <property type="evidence" value="ECO:0007669"/>
    <property type="project" value="InterPro"/>
</dbReference>
<accession>A0A7S4KBH8</accession>
<dbReference type="PANTHER" id="PTHR47992">
    <property type="entry name" value="PROTEIN PHOSPHATASE"/>
    <property type="match status" value="1"/>
</dbReference>
<dbReference type="CDD" id="cd00143">
    <property type="entry name" value="PP2Cc"/>
    <property type="match status" value="1"/>
</dbReference>
<dbReference type="PROSITE" id="PS50157">
    <property type="entry name" value="ZINC_FINGER_C2H2_2"/>
    <property type="match status" value="1"/>
</dbReference>
<keyword evidence="3" id="KW-0472">Membrane</keyword>
<dbReference type="SMART" id="SM00332">
    <property type="entry name" value="PP2Cc"/>
    <property type="match status" value="1"/>
</dbReference>
<dbReference type="PROSITE" id="PS50011">
    <property type="entry name" value="PROTEIN_KINASE_DOM"/>
    <property type="match status" value="1"/>
</dbReference>
<dbReference type="PROSITE" id="PS51746">
    <property type="entry name" value="PPM_2"/>
    <property type="match status" value="1"/>
</dbReference>
<dbReference type="Pfam" id="PF00069">
    <property type="entry name" value="Pkinase"/>
    <property type="match status" value="1"/>
</dbReference>
<feature type="region of interest" description="Disordered" evidence="2">
    <location>
        <begin position="392"/>
        <end position="416"/>
    </location>
</feature>
<dbReference type="GO" id="GO:0004722">
    <property type="term" value="F:protein serine/threonine phosphatase activity"/>
    <property type="evidence" value="ECO:0007669"/>
    <property type="project" value="InterPro"/>
</dbReference>
<dbReference type="InterPro" id="IPR008271">
    <property type="entry name" value="Ser/Thr_kinase_AS"/>
</dbReference>
<evidence type="ECO:0000259" key="6">
    <source>
        <dbReference type="PROSITE" id="PS51746"/>
    </source>
</evidence>
<dbReference type="SUPFAM" id="SSF56112">
    <property type="entry name" value="Protein kinase-like (PK-like)"/>
    <property type="match status" value="1"/>
</dbReference>
<evidence type="ECO:0008006" key="8">
    <source>
        <dbReference type="Google" id="ProtNLM"/>
    </source>
</evidence>
<dbReference type="GO" id="GO:0008270">
    <property type="term" value="F:zinc ion binding"/>
    <property type="evidence" value="ECO:0007669"/>
    <property type="project" value="UniProtKB-KW"/>
</dbReference>
<keyword evidence="1" id="KW-0863">Zinc-finger</keyword>
<dbReference type="InterPro" id="IPR015655">
    <property type="entry name" value="PP2C"/>
</dbReference>
<sequence length="1218" mass="134258">MEGAAKGSKCSRRAVRVRRLVAFIILATAVVVSLAVYAASASTSSPALWDPALLQVSISRNWISFQSNGVIKFLIHVYRTVTPKEKPHASAAWFHEIFRKRPRTGSKPKSTEKGERASSPLHLALLAEASSGVSQPKKRVGRTCHPETGQSPEGDACESELEIDIDDDTPSSTSCSDVEIRPEGALESVHHISRVSGLKASPVSVESADVDGTFAGMVLQVLPAHIDQLEQERSMTEASATLVPGRVGGSDVSTLPRKCIGQQTSGRELEGLVQYELVELIRTHLGLVDVHSLDYMYKPVFGLPQNIRDQINEGGEIAAYGSFWQNSFLQNRVPLDGHEIESETQQSWRWPWLFASKKRREKSIKEGEDEYERMGDRAFAGGSHGEVWRARRRCPPMPSSSNKHSKATPGKSTGCDPMKELVMKRLKLEHGLELLEAGLREVYFGELLVRETEGNTLFTKYVDHFFREVPSKPQTGSPDSKPSVELWLVFEDGGPSLRSYLYTSVDSGDFYIYTHSPFWRKLRMSVAANSTAKNKDAVALSTGARHHKPEKKTNEEQNEKSSRPAGPFKQNAARNNTTNIAEGRALMKEILKQVLTSSAYLHSKGIIHRDIKPSNIMCKAKHESDHGIDGTMPGEVSEVNCVLGDFSSAWDEFSSQNIYGEGPSADEQTEEYAPPEVLFGPSWVPFHPERPQSYDSWSIGVVALEMLLGTPNVFSVDQRTSVVLTHKMKKKGASSEDIRRALYLAALSQFCIYIPSDGEGDWPLREGDPLHGMVMAKTTCTLQDFHTALRARDPLGIGFDSSSDRLLQLIWGLLSWDPMERLTPSEALEHIFFNSQSGKTSSLNPGEHNAVESQTLDPRVDMVNTSTEVNEFVCPKCGKRFADHSSCQRHTTLRRHAKFCAYERSYLQPCLNAHSMLPAHPTSGYCDIQGRRKTIEDFHTVHLSPKHQFYGVFDGHNGNLASKYAASLFYDQLVERLSDIDDDVCNDPQWKDEVEYEMVDAFRDLHEGILRAVEQSPGGVMGESGTTATALYVTENAIVVSNVGDSRAVLSRGASFDGDVTAIQLTVDHVASNSSEKILVEERGGFVSSAGGIDRVNGTLAVSRSLGDATLAPVLSRVPHVVAMSTEDIKAQCKKSDQTGEVDELPCFIVLASDGLWDVMSNQEVVDLVVQAVRKFDPSHSISWDKGGAFQEAAQLLTQEAYVRGSTDNIGVCVVAIV</sequence>
<feature type="region of interest" description="Disordered" evidence="2">
    <location>
        <begin position="130"/>
        <end position="157"/>
    </location>
</feature>
<dbReference type="SMART" id="SM00220">
    <property type="entry name" value="S_TKc"/>
    <property type="match status" value="1"/>
</dbReference>
<keyword evidence="3" id="KW-0812">Transmembrane</keyword>